<dbReference type="Proteomes" id="UP000675409">
    <property type="component" value="Unassembled WGS sequence"/>
</dbReference>
<evidence type="ECO:0000256" key="1">
    <source>
        <dbReference type="SAM" id="MobiDB-lite"/>
    </source>
</evidence>
<protein>
    <recommendedName>
        <fullName evidence="5">Lipoprotein</fullName>
    </recommendedName>
</protein>
<dbReference type="RefSeq" id="WP_201846215.1">
    <property type="nucleotide sequence ID" value="NZ_JABBYC010000011.1"/>
</dbReference>
<proteinExistence type="predicted"/>
<organism evidence="3 4">
    <name type="scientific">Myceligenerans indicum</name>
    <dbReference type="NCBI Taxonomy" id="2593663"/>
    <lineage>
        <taxon>Bacteria</taxon>
        <taxon>Bacillati</taxon>
        <taxon>Actinomycetota</taxon>
        <taxon>Actinomycetes</taxon>
        <taxon>Micrococcales</taxon>
        <taxon>Promicromonosporaceae</taxon>
        <taxon>Myceligenerans</taxon>
    </lineage>
</organism>
<dbReference type="EMBL" id="JABBYC010000011">
    <property type="protein sequence ID" value="MBL0886359.1"/>
    <property type="molecule type" value="Genomic_DNA"/>
</dbReference>
<comment type="caution">
    <text evidence="3">The sequence shown here is derived from an EMBL/GenBank/DDBJ whole genome shotgun (WGS) entry which is preliminary data.</text>
</comment>
<evidence type="ECO:0000313" key="4">
    <source>
        <dbReference type="Proteomes" id="UP000675409"/>
    </source>
</evidence>
<evidence type="ECO:0008006" key="5">
    <source>
        <dbReference type="Google" id="ProtNLM"/>
    </source>
</evidence>
<accession>A0ABS1LK06</accession>
<feature type="region of interest" description="Disordered" evidence="1">
    <location>
        <begin position="169"/>
        <end position="198"/>
    </location>
</feature>
<feature type="transmembrane region" description="Helical" evidence="2">
    <location>
        <begin position="135"/>
        <end position="158"/>
    </location>
</feature>
<evidence type="ECO:0000313" key="3">
    <source>
        <dbReference type="EMBL" id="MBL0886359.1"/>
    </source>
</evidence>
<keyword evidence="2" id="KW-0472">Membrane</keyword>
<reference evidence="3 4" key="1">
    <citation type="journal article" date="2021" name="Arch. Microbiol.">
        <title>Myceligenerans indicum sp. nov., an actinobacterium isolated from mangrove sediment of Sundarbans, India.</title>
        <authorList>
            <person name="Asha K."/>
            <person name="Bhadury P."/>
        </authorList>
    </citation>
    <scope>NUCLEOTIDE SEQUENCE [LARGE SCALE GENOMIC DNA]</scope>
    <source>
        <strain evidence="3 4">I2</strain>
    </source>
</reference>
<feature type="compositionally biased region" description="Basic and acidic residues" evidence="1">
    <location>
        <begin position="182"/>
        <end position="198"/>
    </location>
</feature>
<keyword evidence="4" id="KW-1185">Reference proteome</keyword>
<sequence>MVAAALIVLAGCSSAGESSEFLKGIASVRSKLVAAGFDDAGVHAGRREYLEHPEESVDVVTIVLLHDSMDGDTARKTAATVVWNELPMKFDILTIEYQGEVRNIEYDWLENELGPRPPGLDDKSVEDHLAGVGNVLMVAGLAVLVVLLLVAVPVVVVVRRNLRRKARLPAPGHEGSATTLSDADRGAGHDRGRDADSS</sequence>
<gene>
    <name evidence="3" type="ORF">HGK34_08755</name>
</gene>
<name>A0ABS1LK06_9MICO</name>
<keyword evidence="2" id="KW-0812">Transmembrane</keyword>
<evidence type="ECO:0000256" key="2">
    <source>
        <dbReference type="SAM" id="Phobius"/>
    </source>
</evidence>
<keyword evidence="2" id="KW-1133">Transmembrane helix</keyword>